<gene>
    <name evidence="8" type="ORF">ACFFX0_28670</name>
</gene>
<feature type="transmembrane region" description="Helical" evidence="6">
    <location>
        <begin position="272"/>
        <end position="296"/>
    </location>
</feature>
<dbReference type="InterPro" id="IPR020846">
    <property type="entry name" value="MFS_dom"/>
</dbReference>
<protein>
    <submittedName>
        <fullName evidence="8">MFS transporter</fullName>
    </submittedName>
</protein>
<feature type="transmembrane region" description="Helical" evidence="6">
    <location>
        <begin position="247"/>
        <end position="266"/>
    </location>
</feature>
<feature type="compositionally biased region" description="Basic and acidic residues" evidence="5">
    <location>
        <begin position="26"/>
        <end position="45"/>
    </location>
</feature>
<dbReference type="Proteomes" id="UP001589575">
    <property type="component" value="Unassembled WGS sequence"/>
</dbReference>
<evidence type="ECO:0000256" key="3">
    <source>
        <dbReference type="ARBA" id="ARBA00022989"/>
    </source>
</evidence>
<feature type="transmembrane region" description="Helical" evidence="6">
    <location>
        <begin position="129"/>
        <end position="148"/>
    </location>
</feature>
<feature type="transmembrane region" description="Helical" evidence="6">
    <location>
        <begin position="214"/>
        <end position="235"/>
    </location>
</feature>
<feature type="transmembrane region" description="Helical" evidence="6">
    <location>
        <begin position="386"/>
        <end position="406"/>
    </location>
</feature>
<evidence type="ECO:0000256" key="6">
    <source>
        <dbReference type="SAM" id="Phobius"/>
    </source>
</evidence>
<dbReference type="PROSITE" id="PS50850">
    <property type="entry name" value="MFS"/>
    <property type="match status" value="1"/>
</dbReference>
<dbReference type="InterPro" id="IPR036259">
    <property type="entry name" value="MFS_trans_sf"/>
</dbReference>
<reference evidence="8 9" key="1">
    <citation type="submission" date="2024-09" db="EMBL/GenBank/DDBJ databases">
        <authorList>
            <person name="Sun Q."/>
            <person name="Mori K."/>
        </authorList>
    </citation>
    <scope>NUCLEOTIDE SEQUENCE [LARGE SCALE GENOMIC DNA]</scope>
    <source>
        <strain evidence="8 9">CCM 7609</strain>
    </source>
</reference>
<dbReference type="Pfam" id="PF07690">
    <property type="entry name" value="MFS_1"/>
    <property type="match status" value="1"/>
</dbReference>
<feature type="transmembrane region" description="Helical" evidence="6">
    <location>
        <begin position="154"/>
        <end position="174"/>
    </location>
</feature>
<evidence type="ECO:0000313" key="8">
    <source>
        <dbReference type="EMBL" id="MFB9074946.1"/>
    </source>
</evidence>
<dbReference type="EMBL" id="JBHMFI010000004">
    <property type="protein sequence ID" value="MFB9074946.1"/>
    <property type="molecule type" value="Genomic_DNA"/>
</dbReference>
<dbReference type="PANTHER" id="PTHR42718">
    <property type="entry name" value="MAJOR FACILITATOR SUPERFAMILY MULTIDRUG TRANSPORTER MFSC"/>
    <property type="match status" value="1"/>
</dbReference>
<evidence type="ECO:0000259" key="7">
    <source>
        <dbReference type="PROSITE" id="PS50850"/>
    </source>
</evidence>
<dbReference type="PANTHER" id="PTHR42718:SF35">
    <property type="entry name" value="BLL0718 PROTEIN"/>
    <property type="match status" value="1"/>
</dbReference>
<comment type="subcellular location">
    <subcellularLocation>
        <location evidence="1">Cell membrane</location>
        <topology evidence="1">Multi-pass membrane protein</topology>
    </subcellularLocation>
</comment>
<feature type="region of interest" description="Disordered" evidence="5">
    <location>
        <begin position="1"/>
        <end position="56"/>
    </location>
</feature>
<feature type="transmembrane region" description="Helical" evidence="6">
    <location>
        <begin position="356"/>
        <end position="374"/>
    </location>
</feature>
<feature type="transmembrane region" description="Helical" evidence="6">
    <location>
        <begin position="186"/>
        <end position="208"/>
    </location>
</feature>
<keyword evidence="9" id="KW-1185">Reference proteome</keyword>
<dbReference type="CDD" id="cd17504">
    <property type="entry name" value="MFS_MMR_MDR_like"/>
    <property type="match status" value="1"/>
</dbReference>
<keyword evidence="4 6" id="KW-0472">Membrane</keyword>
<evidence type="ECO:0000256" key="4">
    <source>
        <dbReference type="ARBA" id="ARBA00023136"/>
    </source>
</evidence>
<name>A0ABV5G7T9_9MICC</name>
<feature type="domain" description="Major facilitator superfamily (MFS) profile" evidence="7">
    <location>
        <begin position="63"/>
        <end position="515"/>
    </location>
</feature>
<feature type="transmembrane region" description="Helical" evidence="6">
    <location>
        <begin position="455"/>
        <end position="476"/>
    </location>
</feature>
<evidence type="ECO:0000256" key="1">
    <source>
        <dbReference type="ARBA" id="ARBA00004651"/>
    </source>
</evidence>
<comment type="caution">
    <text evidence="8">The sequence shown here is derived from an EMBL/GenBank/DDBJ whole genome shotgun (WGS) entry which is preliminary data.</text>
</comment>
<evidence type="ECO:0000256" key="5">
    <source>
        <dbReference type="SAM" id="MobiDB-lite"/>
    </source>
</evidence>
<sequence length="528" mass="54987">MCAWPRRTATRPRPRPALAETLAETGIERVVRRASKDRTSEDRAPDVSIAHTARSRQDRPGRVVGVLALAGMSAAFMQTLLIPIQGELPRLLDASREDTAWVITITLLVSAVFTPISGRLGDMFGKRRVALVLMGMLVLGSLVAVFSATVVPLIVGRGLQGLGMGVIPLGISIVRDVVPVDRLGSSVALVSATLGVGAALGLPVSAFVTEHFDWHVLFWVAAALGLVVLILIAWLVPESRARTGGRIDVIGVLGLAMGLSGVLLAISRGNEWGWFSLPTLGLLFGGTFVLLVWGWLELRIPAPLVDLRVNARGPVLMTNLASVAMGFALFTSQIAFPQLLVIPVDAGGTGVSLLQASLVLMPSGLVMLAMSPVAGRVERRWGAQPLLVVSSLVIALGYAVAMLAPVQIWSILLVNLLIGVGIGLGFAAMPTLIMRSVPTSATGAANGFNTLMRSLGTATASAVIATVLAGSIAGSAEGHAGALYPTTGAFQLAFLLGLIAALACAVLSALIPRQMDPPRDVESLPGPA</sequence>
<evidence type="ECO:0000256" key="2">
    <source>
        <dbReference type="ARBA" id="ARBA00022692"/>
    </source>
</evidence>
<feature type="transmembrane region" description="Helical" evidence="6">
    <location>
        <begin position="316"/>
        <end position="336"/>
    </location>
</feature>
<keyword evidence="3 6" id="KW-1133">Transmembrane helix</keyword>
<dbReference type="InterPro" id="IPR011701">
    <property type="entry name" value="MFS"/>
</dbReference>
<proteinExistence type="predicted"/>
<evidence type="ECO:0000313" key="9">
    <source>
        <dbReference type="Proteomes" id="UP001589575"/>
    </source>
</evidence>
<dbReference type="SUPFAM" id="SSF103473">
    <property type="entry name" value="MFS general substrate transporter"/>
    <property type="match status" value="1"/>
</dbReference>
<feature type="transmembrane region" description="Helical" evidence="6">
    <location>
        <begin position="488"/>
        <end position="511"/>
    </location>
</feature>
<dbReference type="Gene3D" id="1.20.1250.20">
    <property type="entry name" value="MFS general substrate transporter like domains"/>
    <property type="match status" value="2"/>
</dbReference>
<feature type="transmembrane region" description="Helical" evidence="6">
    <location>
        <begin position="99"/>
        <end position="117"/>
    </location>
</feature>
<accession>A0ABV5G7T9</accession>
<feature type="transmembrane region" description="Helical" evidence="6">
    <location>
        <begin position="63"/>
        <end position="84"/>
    </location>
</feature>
<organism evidence="8 9">
    <name type="scientific">Citricoccus parietis</name>
    <dbReference type="NCBI Taxonomy" id="592307"/>
    <lineage>
        <taxon>Bacteria</taxon>
        <taxon>Bacillati</taxon>
        <taxon>Actinomycetota</taxon>
        <taxon>Actinomycetes</taxon>
        <taxon>Micrococcales</taxon>
        <taxon>Micrococcaceae</taxon>
        <taxon>Citricoccus</taxon>
    </lineage>
</organism>
<feature type="transmembrane region" description="Helical" evidence="6">
    <location>
        <begin position="412"/>
        <end position="434"/>
    </location>
</feature>
<keyword evidence="2 6" id="KW-0812">Transmembrane</keyword>